<protein>
    <submittedName>
        <fullName evidence="1">Uncharacterized protein</fullName>
    </submittedName>
</protein>
<gene>
    <name evidence="1" type="ORF">L2E82_03117</name>
</gene>
<dbReference type="EMBL" id="CM042009">
    <property type="protein sequence ID" value="KAI3790229.1"/>
    <property type="molecule type" value="Genomic_DNA"/>
</dbReference>
<reference evidence="2" key="1">
    <citation type="journal article" date="2022" name="Mol. Ecol. Resour.">
        <title>The genomes of chicory, endive, great burdock and yacon provide insights into Asteraceae palaeo-polyploidization history and plant inulin production.</title>
        <authorList>
            <person name="Fan W."/>
            <person name="Wang S."/>
            <person name="Wang H."/>
            <person name="Wang A."/>
            <person name="Jiang F."/>
            <person name="Liu H."/>
            <person name="Zhao H."/>
            <person name="Xu D."/>
            <person name="Zhang Y."/>
        </authorList>
    </citation>
    <scope>NUCLEOTIDE SEQUENCE [LARGE SCALE GENOMIC DNA]</scope>
    <source>
        <strain evidence="2">cv. Punajuju</strain>
    </source>
</reference>
<keyword evidence="2" id="KW-1185">Reference proteome</keyword>
<comment type="caution">
    <text evidence="1">The sequence shown here is derived from an EMBL/GenBank/DDBJ whole genome shotgun (WGS) entry which is preliminary data.</text>
</comment>
<name>A0ACB9H3A8_CICIN</name>
<proteinExistence type="predicted"/>
<evidence type="ECO:0000313" key="2">
    <source>
        <dbReference type="Proteomes" id="UP001055811"/>
    </source>
</evidence>
<reference evidence="1 2" key="2">
    <citation type="journal article" date="2022" name="Mol. Ecol. Resour.">
        <title>The genomes of chicory, endive, great burdock and yacon provide insights into Asteraceae paleo-polyploidization history and plant inulin production.</title>
        <authorList>
            <person name="Fan W."/>
            <person name="Wang S."/>
            <person name="Wang H."/>
            <person name="Wang A."/>
            <person name="Jiang F."/>
            <person name="Liu H."/>
            <person name="Zhao H."/>
            <person name="Xu D."/>
            <person name="Zhang Y."/>
        </authorList>
    </citation>
    <scope>NUCLEOTIDE SEQUENCE [LARGE SCALE GENOMIC DNA]</scope>
    <source>
        <strain evidence="2">cv. Punajuju</strain>
        <tissue evidence="1">Leaves</tissue>
    </source>
</reference>
<evidence type="ECO:0000313" key="1">
    <source>
        <dbReference type="EMBL" id="KAI3790229.1"/>
    </source>
</evidence>
<accession>A0ACB9H3A8</accession>
<dbReference type="Proteomes" id="UP001055811">
    <property type="component" value="Linkage Group LG01"/>
</dbReference>
<sequence>MATKTLLLLTLSLSFNQHLFKTSLQERRNKFFCYTCIEKKGYRTEKKAALIRQSLRQGLPMYMWSEKKGQTLSRQQIEAGFVSFPSEKKTAVEEKSSTGDDGHRSKGSRRSHSQPSGLE</sequence>
<organism evidence="1 2">
    <name type="scientific">Cichorium intybus</name>
    <name type="common">Chicory</name>
    <dbReference type="NCBI Taxonomy" id="13427"/>
    <lineage>
        <taxon>Eukaryota</taxon>
        <taxon>Viridiplantae</taxon>
        <taxon>Streptophyta</taxon>
        <taxon>Embryophyta</taxon>
        <taxon>Tracheophyta</taxon>
        <taxon>Spermatophyta</taxon>
        <taxon>Magnoliopsida</taxon>
        <taxon>eudicotyledons</taxon>
        <taxon>Gunneridae</taxon>
        <taxon>Pentapetalae</taxon>
        <taxon>asterids</taxon>
        <taxon>campanulids</taxon>
        <taxon>Asterales</taxon>
        <taxon>Asteraceae</taxon>
        <taxon>Cichorioideae</taxon>
        <taxon>Cichorieae</taxon>
        <taxon>Cichoriinae</taxon>
        <taxon>Cichorium</taxon>
    </lineage>
</organism>